<keyword evidence="3" id="KW-1185">Reference proteome</keyword>
<organism evidence="2 3">
    <name type="scientific">Eleusine coracana subsp. coracana</name>
    <dbReference type="NCBI Taxonomy" id="191504"/>
    <lineage>
        <taxon>Eukaryota</taxon>
        <taxon>Viridiplantae</taxon>
        <taxon>Streptophyta</taxon>
        <taxon>Embryophyta</taxon>
        <taxon>Tracheophyta</taxon>
        <taxon>Spermatophyta</taxon>
        <taxon>Magnoliopsida</taxon>
        <taxon>Liliopsida</taxon>
        <taxon>Poales</taxon>
        <taxon>Poaceae</taxon>
        <taxon>PACMAD clade</taxon>
        <taxon>Chloridoideae</taxon>
        <taxon>Cynodonteae</taxon>
        <taxon>Eleusininae</taxon>
        <taxon>Eleusine</taxon>
    </lineage>
</organism>
<gene>
    <name evidence="2" type="primary">gb17754</name>
    <name evidence="2" type="ORF">PR202_gb17754</name>
</gene>
<dbReference type="Proteomes" id="UP001054889">
    <property type="component" value="Unassembled WGS sequence"/>
</dbReference>
<evidence type="ECO:0000313" key="3">
    <source>
        <dbReference type="Proteomes" id="UP001054889"/>
    </source>
</evidence>
<reference evidence="2" key="1">
    <citation type="journal article" date="2018" name="DNA Res.">
        <title>Multiple hybrid de novo genome assembly of finger millet, an orphan allotetraploid crop.</title>
        <authorList>
            <person name="Hatakeyama M."/>
            <person name="Aluri S."/>
            <person name="Balachadran M.T."/>
            <person name="Sivarajan S.R."/>
            <person name="Patrignani A."/>
            <person name="Gruter S."/>
            <person name="Poveda L."/>
            <person name="Shimizu-Inatsugi R."/>
            <person name="Baeten J."/>
            <person name="Francoijs K.J."/>
            <person name="Nataraja K.N."/>
            <person name="Reddy Y.A.N."/>
            <person name="Phadnis S."/>
            <person name="Ravikumar R.L."/>
            <person name="Schlapbach R."/>
            <person name="Sreeman S.M."/>
            <person name="Shimizu K.K."/>
        </authorList>
    </citation>
    <scope>NUCLEOTIDE SEQUENCE</scope>
</reference>
<evidence type="ECO:0000256" key="1">
    <source>
        <dbReference type="SAM" id="MobiDB-lite"/>
    </source>
</evidence>
<dbReference type="EMBL" id="BQKI01000081">
    <property type="protein sequence ID" value="GJN29526.1"/>
    <property type="molecule type" value="Genomic_DNA"/>
</dbReference>
<sequence length="87" mass="9483">MWEELPRLTSEGWMEEGEDAPGRQGAAALSAAASAAVDREAANVWRGRRPCLFVPCGEARFQKTERSSIRQRGRDSDGVTEGGDKFG</sequence>
<feature type="region of interest" description="Disordered" evidence="1">
    <location>
        <begin position="63"/>
        <end position="87"/>
    </location>
</feature>
<comment type="caution">
    <text evidence="2">The sequence shown here is derived from an EMBL/GenBank/DDBJ whole genome shotgun (WGS) entry which is preliminary data.</text>
</comment>
<accession>A0AAV5F3Q3</accession>
<feature type="region of interest" description="Disordered" evidence="1">
    <location>
        <begin position="1"/>
        <end position="26"/>
    </location>
</feature>
<reference evidence="2" key="2">
    <citation type="submission" date="2021-12" db="EMBL/GenBank/DDBJ databases">
        <title>Resequencing data analysis of finger millet.</title>
        <authorList>
            <person name="Hatakeyama M."/>
            <person name="Aluri S."/>
            <person name="Balachadran M.T."/>
            <person name="Sivarajan S.R."/>
            <person name="Poveda L."/>
            <person name="Shimizu-Inatsugi R."/>
            <person name="Schlapbach R."/>
            <person name="Sreeman S.M."/>
            <person name="Shimizu K.K."/>
        </authorList>
    </citation>
    <scope>NUCLEOTIDE SEQUENCE</scope>
</reference>
<name>A0AAV5F3Q3_ELECO</name>
<proteinExistence type="predicted"/>
<dbReference type="AlphaFoldDB" id="A0AAV5F3Q3"/>
<evidence type="ECO:0000313" key="2">
    <source>
        <dbReference type="EMBL" id="GJN29526.1"/>
    </source>
</evidence>
<protein>
    <submittedName>
        <fullName evidence="2">Uncharacterized protein</fullName>
    </submittedName>
</protein>